<accession>A0A948RUQ2</accession>
<name>A0A948RUQ2_UNCEI</name>
<dbReference type="EMBL" id="JAHJDP010000048">
    <property type="protein sequence ID" value="MBU2691230.1"/>
    <property type="molecule type" value="Genomic_DNA"/>
</dbReference>
<dbReference type="Gene3D" id="2.20.130.10">
    <property type="entry name" value="CAC2371-like domains"/>
    <property type="match status" value="1"/>
</dbReference>
<organism evidence="2 3">
    <name type="scientific">Eiseniibacteriota bacterium</name>
    <dbReference type="NCBI Taxonomy" id="2212470"/>
    <lineage>
        <taxon>Bacteria</taxon>
        <taxon>Candidatus Eiseniibacteriota</taxon>
    </lineage>
</organism>
<reference evidence="2" key="1">
    <citation type="submission" date="2021-05" db="EMBL/GenBank/DDBJ databases">
        <title>Energy efficiency and biological interactions define the core microbiome of deep oligotrophic groundwater.</title>
        <authorList>
            <person name="Mehrshad M."/>
            <person name="Lopez-Fernandez M."/>
            <person name="Bell E."/>
            <person name="Bernier-Latmani R."/>
            <person name="Bertilsson S."/>
            <person name="Dopson M."/>
        </authorList>
    </citation>
    <scope>NUCLEOTIDE SEQUENCE</scope>
    <source>
        <strain evidence="2">Modern_marine.mb.64</strain>
    </source>
</reference>
<dbReference type="InterPro" id="IPR029063">
    <property type="entry name" value="SAM-dependent_MTases_sf"/>
</dbReference>
<feature type="domain" description="Methyltransferase" evidence="1">
    <location>
        <begin position="44"/>
        <end position="135"/>
    </location>
</feature>
<protein>
    <submittedName>
        <fullName evidence="2">Class I SAM-dependent methyltransferase</fullName>
    </submittedName>
</protein>
<dbReference type="Pfam" id="PF13649">
    <property type="entry name" value="Methyltransf_25"/>
    <property type="match status" value="1"/>
</dbReference>
<evidence type="ECO:0000313" key="2">
    <source>
        <dbReference type="EMBL" id="MBU2691230.1"/>
    </source>
</evidence>
<dbReference type="CDD" id="cd02440">
    <property type="entry name" value="AdoMet_MTases"/>
    <property type="match status" value="1"/>
</dbReference>
<proteinExistence type="predicted"/>
<keyword evidence="2" id="KW-0489">Methyltransferase</keyword>
<dbReference type="Gene3D" id="3.40.50.150">
    <property type="entry name" value="Vaccinia Virus protein VP39"/>
    <property type="match status" value="1"/>
</dbReference>
<dbReference type="AlphaFoldDB" id="A0A948RUQ2"/>
<evidence type="ECO:0000259" key="1">
    <source>
        <dbReference type="Pfam" id="PF13649"/>
    </source>
</evidence>
<dbReference type="GO" id="GO:0032259">
    <property type="term" value="P:methylation"/>
    <property type="evidence" value="ECO:0007669"/>
    <property type="project" value="UniProtKB-KW"/>
</dbReference>
<dbReference type="GO" id="GO:0008168">
    <property type="term" value="F:methyltransferase activity"/>
    <property type="evidence" value="ECO:0007669"/>
    <property type="project" value="UniProtKB-KW"/>
</dbReference>
<gene>
    <name evidence="2" type="ORF">KJ970_09895</name>
</gene>
<comment type="caution">
    <text evidence="2">The sequence shown here is derived from an EMBL/GenBank/DDBJ whole genome shotgun (WGS) entry which is preliminary data.</text>
</comment>
<keyword evidence="2" id="KW-0808">Transferase</keyword>
<evidence type="ECO:0000313" key="3">
    <source>
        <dbReference type="Proteomes" id="UP000777784"/>
    </source>
</evidence>
<dbReference type="InterPro" id="IPR041698">
    <property type="entry name" value="Methyltransf_25"/>
</dbReference>
<sequence>MHPWYEEAFGALYPIVYHHRNDAEAIAVGDRLLSIQPVASLRLLDLACGAGRVSRILKDLGADVTGLDLSPQLLEQAGRSAPRLSLVRGDMRFLPFQPKHWDGVLSIFTSFGYFENESQDLGVLDEVRRILKPAGFFMLDLGNPAWVRRSLVPMSERRVGAWTIRETRHLEEEGWRVVKEVWLRHSDTSREERWTERVRLYPRDRMEKEFRIRGFAVEQVWGNYDGSPPDDDAPRLFFFCRAAD</sequence>
<dbReference type="PANTHER" id="PTHR43591">
    <property type="entry name" value="METHYLTRANSFERASE"/>
    <property type="match status" value="1"/>
</dbReference>
<dbReference type="Proteomes" id="UP000777784">
    <property type="component" value="Unassembled WGS sequence"/>
</dbReference>
<dbReference type="SUPFAM" id="SSF53335">
    <property type="entry name" value="S-adenosyl-L-methionine-dependent methyltransferases"/>
    <property type="match status" value="1"/>
</dbReference>